<proteinExistence type="inferred from homology"/>
<sequence>MAKEERSSWDSESRSENSNDLLLGEPLDMNSVKSQRTQKRLALAITIGNLFIFGATCALWATSRLQNCDTLDAHKAVSFYSPIFDKGVPIDLDESTKNHTLWGDDETTSIYIQDPSPEVDAAWNHIAADASPIITVNRKEAIRLGRDPVVIVKAPEDWGMGDDAYPAQIDVFHEIHCLNMLRKEMWWDHYFRPKYGDPENADYLHVRHKRHCLRIVLRTLMCHADVDIVTHNWRRGSYRPIADFNNPRKCRNFASLLDWNNAHAVQNDMEKWRTIKRPDNAIILPKPTPNLYTSEDSVEWINNV</sequence>
<accession>A0A370TX56</accession>
<dbReference type="OrthoDB" id="3687641at2759"/>
<protein>
    <recommendedName>
        <fullName evidence="6">Tat pathway signal sequence</fullName>
    </recommendedName>
</protein>
<keyword evidence="3" id="KW-0812">Transmembrane</keyword>
<dbReference type="GO" id="GO:0043386">
    <property type="term" value="P:mycotoxin biosynthetic process"/>
    <property type="evidence" value="ECO:0007669"/>
    <property type="project" value="InterPro"/>
</dbReference>
<feature type="transmembrane region" description="Helical" evidence="3">
    <location>
        <begin position="41"/>
        <end position="61"/>
    </location>
</feature>
<evidence type="ECO:0000256" key="2">
    <source>
        <dbReference type="SAM" id="MobiDB-lite"/>
    </source>
</evidence>
<feature type="region of interest" description="Disordered" evidence="2">
    <location>
        <begin position="1"/>
        <end position="24"/>
    </location>
</feature>
<evidence type="ECO:0000256" key="3">
    <source>
        <dbReference type="SAM" id="Phobius"/>
    </source>
</evidence>
<feature type="compositionally biased region" description="Basic and acidic residues" evidence="2">
    <location>
        <begin position="1"/>
        <end position="17"/>
    </location>
</feature>
<keyword evidence="3" id="KW-1133">Transmembrane helix</keyword>
<comment type="similarity">
    <text evidence="1">Belongs to the ustYa family.</text>
</comment>
<dbReference type="InterPro" id="IPR021765">
    <property type="entry name" value="UstYa-like"/>
</dbReference>
<comment type="caution">
    <text evidence="4">The sequence shown here is derived from an EMBL/GenBank/DDBJ whole genome shotgun (WGS) entry which is preliminary data.</text>
</comment>
<gene>
    <name evidence="4" type="ORF">BP5553_00082</name>
</gene>
<evidence type="ECO:0008006" key="6">
    <source>
        <dbReference type="Google" id="ProtNLM"/>
    </source>
</evidence>
<organism evidence="4 5">
    <name type="scientific">Venustampulla echinocandica</name>
    <dbReference type="NCBI Taxonomy" id="2656787"/>
    <lineage>
        <taxon>Eukaryota</taxon>
        <taxon>Fungi</taxon>
        <taxon>Dikarya</taxon>
        <taxon>Ascomycota</taxon>
        <taxon>Pezizomycotina</taxon>
        <taxon>Leotiomycetes</taxon>
        <taxon>Helotiales</taxon>
        <taxon>Pleuroascaceae</taxon>
        <taxon>Venustampulla</taxon>
    </lineage>
</organism>
<dbReference type="GeneID" id="43592931"/>
<dbReference type="PANTHER" id="PTHR33365">
    <property type="entry name" value="YALI0B05434P"/>
    <property type="match status" value="1"/>
</dbReference>
<dbReference type="EMBL" id="NPIC01000001">
    <property type="protein sequence ID" value="RDL40103.1"/>
    <property type="molecule type" value="Genomic_DNA"/>
</dbReference>
<evidence type="ECO:0000313" key="5">
    <source>
        <dbReference type="Proteomes" id="UP000254866"/>
    </source>
</evidence>
<dbReference type="AlphaFoldDB" id="A0A370TX56"/>
<name>A0A370TX56_9HELO</name>
<keyword evidence="5" id="KW-1185">Reference proteome</keyword>
<reference evidence="4 5" key="1">
    <citation type="journal article" date="2018" name="IMA Fungus">
        <title>IMA Genome-F 9: Draft genome sequence of Annulohypoxylon stygium, Aspergillus mulundensis, Berkeleyomyces basicola (syn. Thielaviopsis basicola), Ceratocystis smalleyi, two Cercospora beticola strains, Coleophoma cylindrospora, Fusarium fracticaudum, Phialophora cf. hyalina, and Morchella septimelata.</title>
        <authorList>
            <person name="Wingfield B.D."/>
            <person name="Bills G.F."/>
            <person name="Dong Y."/>
            <person name="Huang W."/>
            <person name="Nel W.J."/>
            <person name="Swalarsk-Parry B.S."/>
            <person name="Vaghefi N."/>
            <person name="Wilken P.M."/>
            <person name="An Z."/>
            <person name="de Beer Z.W."/>
            <person name="De Vos L."/>
            <person name="Chen L."/>
            <person name="Duong T.A."/>
            <person name="Gao Y."/>
            <person name="Hammerbacher A."/>
            <person name="Kikkert J.R."/>
            <person name="Li Y."/>
            <person name="Li H."/>
            <person name="Li K."/>
            <person name="Li Q."/>
            <person name="Liu X."/>
            <person name="Ma X."/>
            <person name="Naidoo K."/>
            <person name="Pethybridge S.J."/>
            <person name="Sun J."/>
            <person name="Steenkamp E.T."/>
            <person name="van der Nest M.A."/>
            <person name="van Wyk S."/>
            <person name="Wingfield M.J."/>
            <person name="Xiong C."/>
            <person name="Yue Q."/>
            <person name="Zhang X."/>
        </authorList>
    </citation>
    <scope>NUCLEOTIDE SEQUENCE [LARGE SCALE GENOMIC DNA]</scope>
    <source>
        <strain evidence="4 5">BP 5553</strain>
    </source>
</reference>
<keyword evidence="3" id="KW-0472">Membrane</keyword>
<dbReference type="Pfam" id="PF11807">
    <property type="entry name" value="UstYa"/>
    <property type="match status" value="1"/>
</dbReference>
<dbReference type="PANTHER" id="PTHR33365:SF14">
    <property type="entry name" value="TAT PATHWAY SIGNAL SEQUENCE"/>
    <property type="match status" value="1"/>
</dbReference>
<dbReference type="RefSeq" id="XP_031872759.1">
    <property type="nucleotide sequence ID" value="XM_032008705.1"/>
</dbReference>
<evidence type="ECO:0000256" key="1">
    <source>
        <dbReference type="ARBA" id="ARBA00035112"/>
    </source>
</evidence>
<dbReference type="Proteomes" id="UP000254866">
    <property type="component" value="Unassembled WGS sequence"/>
</dbReference>
<evidence type="ECO:0000313" key="4">
    <source>
        <dbReference type="EMBL" id="RDL40103.1"/>
    </source>
</evidence>